<dbReference type="InterPro" id="IPR036397">
    <property type="entry name" value="RNaseH_sf"/>
</dbReference>
<feature type="domain" description="RNase H type-1" evidence="3">
    <location>
        <begin position="4"/>
        <end position="89"/>
    </location>
</feature>
<feature type="chain" id="PRO_5032621147" evidence="2">
    <location>
        <begin position="22"/>
        <end position="140"/>
    </location>
</feature>
<dbReference type="PANTHER" id="PTHR47723">
    <property type="entry name" value="OS05G0353850 PROTEIN"/>
    <property type="match status" value="1"/>
</dbReference>
<organism evidence="4 5">
    <name type="scientific">Senna tora</name>
    <dbReference type="NCBI Taxonomy" id="362788"/>
    <lineage>
        <taxon>Eukaryota</taxon>
        <taxon>Viridiplantae</taxon>
        <taxon>Streptophyta</taxon>
        <taxon>Embryophyta</taxon>
        <taxon>Tracheophyta</taxon>
        <taxon>Spermatophyta</taxon>
        <taxon>Magnoliopsida</taxon>
        <taxon>eudicotyledons</taxon>
        <taxon>Gunneridae</taxon>
        <taxon>Pentapetalae</taxon>
        <taxon>rosids</taxon>
        <taxon>fabids</taxon>
        <taxon>Fabales</taxon>
        <taxon>Fabaceae</taxon>
        <taxon>Caesalpinioideae</taxon>
        <taxon>Cassia clade</taxon>
        <taxon>Senna</taxon>
    </lineage>
</organism>
<evidence type="ECO:0000259" key="3">
    <source>
        <dbReference type="Pfam" id="PF13456"/>
    </source>
</evidence>
<dbReference type="InterPro" id="IPR012337">
    <property type="entry name" value="RNaseH-like_sf"/>
</dbReference>
<feature type="region of interest" description="Disordered" evidence="1">
    <location>
        <begin position="105"/>
        <end position="129"/>
    </location>
</feature>
<dbReference type="InterPro" id="IPR002156">
    <property type="entry name" value="RNaseH_domain"/>
</dbReference>
<proteinExistence type="predicted"/>
<dbReference type="InterPro" id="IPR053151">
    <property type="entry name" value="RNase_H-like"/>
</dbReference>
<dbReference type="AlphaFoldDB" id="A0A834SZU2"/>
<dbReference type="Pfam" id="PF13456">
    <property type="entry name" value="RVT_3"/>
    <property type="match status" value="1"/>
</dbReference>
<keyword evidence="5" id="KW-1185">Reference proteome</keyword>
<name>A0A834SZU2_9FABA</name>
<dbReference type="GO" id="GO:0003676">
    <property type="term" value="F:nucleic acid binding"/>
    <property type="evidence" value="ECO:0007669"/>
    <property type="project" value="InterPro"/>
</dbReference>
<evidence type="ECO:0000256" key="2">
    <source>
        <dbReference type="SAM" id="SignalP"/>
    </source>
</evidence>
<gene>
    <name evidence="4" type="ORF">G2W53_034165</name>
</gene>
<dbReference type="GO" id="GO:0003964">
    <property type="term" value="F:RNA-directed DNA polymerase activity"/>
    <property type="evidence" value="ECO:0007669"/>
    <property type="project" value="UniProtKB-KW"/>
</dbReference>
<comment type="caution">
    <text evidence="4">The sequence shown here is derived from an EMBL/GenBank/DDBJ whole genome shotgun (WGS) entry which is preliminary data.</text>
</comment>
<dbReference type="PANTHER" id="PTHR47723:SF19">
    <property type="entry name" value="POLYNUCLEOTIDYL TRANSFERASE, RIBONUCLEASE H-LIKE SUPERFAMILY PROTEIN"/>
    <property type="match status" value="1"/>
</dbReference>
<sequence length="140" mass="15782">MGKGSSLLVEVWAVYLGLSLAWEKKLTNIDLEVDSAMIVRLIKSDVDMSHPLFSLISDIRSMISNNWDVMVRHVYREGNRMADRLANFAQGLNACQKRLVESKITAGNSDNQDRPRVHHSPHPTESTAEISYTIELGDTR</sequence>
<dbReference type="GO" id="GO:0004523">
    <property type="term" value="F:RNA-DNA hybrid ribonuclease activity"/>
    <property type="evidence" value="ECO:0007669"/>
    <property type="project" value="InterPro"/>
</dbReference>
<dbReference type="EMBL" id="JAAIUW010000010">
    <property type="protein sequence ID" value="KAF7813189.1"/>
    <property type="molecule type" value="Genomic_DNA"/>
</dbReference>
<evidence type="ECO:0000313" key="5">
    <source>
        <dbReference type="Proteomes" id="UP000634136"/>
    </source>
</evidence>
<evidence type="ECO:0000256" key="1">
    <source>
        <dbReference type="SAM" id="MobiDB-lite"/>
    </source>
</evidence>
<keyword evidence="4" id="KW-0548">Nucleotidyltransferase</keyword>
<protein>
    <submittedName>
        <fullName evidence="4">Putative reverse transcriptase</fullName>
    </submittedName>
</protein>
<feature type="signal peptide" evidence="2">
    <location>
        <begin position="1"/>
        <end position="21"/>
    </location>
</feature>
<dbReference type="SUPFAM" id="SSF53098">
    <property type="entry name" value="Ribonuclease H-like"/>
    <property type="match status" value="1"/>
</dbReference>
<keyword evidence="4" id="KW-0808">Transferase</keyword>
<dbReference type="OrthoDB" id="1435161at2759"/>
<keyword evidence="2" id="KW-0732">Signal</keyword>
<evidence type="ECO:0000313" key="4">
    <source>
        <dbReference type="EMBL" id="KAF7813189.1"/>
    </source>
</evidence>
<reference evidence="4" key="1">
    <citation type="submission" date="2020-09" db="EMBL/GenBank/DDBJ databases">
        <title>Genome-Enabled Discovery of Anthraquinone Biosynthesis in Senna tora.</title>
        <authorList>
            <person name="Kang S.-H."/>
            <person name="Pandey R.P."/>
            <person name="Lee C.-M."/>
            <person name="Sim J.-S."/>
            <person name="Jeong J.-T."/>
            <person name="Choi B.-S."/>
            <person name="Jung M."/>
            <person name="Ginzburg D."/>
            <person name="Zhao K."/>
            <person name="Won S.Y."/>
            <person name="Oh T.-J."/>
            <person name="Yu Y."/>
            <person name="Kim N.-H."/>
            <person name="Lee O.R."/>
            <person name="Lee T.-H."/>
            <person name="Bashyal P."/>
            <person name="Kim T.-S."/>
            <person name="Lee W.-H."/>
            <person name="Kawkins C."/>
            <person name="Kim C.-K."/>
            <person name="Kim J.S."/>
            <person name="Ahn B.O."/>
            <person name="Rhee S.Y."/>
            <person name="Sohng J.K."/>
        </authorList>
    </citation>
    <scope>NUCLEOTIDE SEQUENCE</scope>
    <source>
        <tissue evidence="4">Leaf</tissue>
    </source>
</reference>
<dbReference type="Proteomes" id="UP000634136">
    <property type="component" value="Unassembled WGS sequence"/>
</dbReference>
<keyword evidence="4" id="KW-0695">RNA-directed DNA polymerase</keyword>
<dbReference type="CDD" id="cd06222">
    <property type="entry name" value="RNase_H_like"/>
    <property type="match status" value="1"/>
</dbReference>
<accession>A0A834SZU2</accession>
<dbReference type="Gene3D" id="3.30.420.10">
    <property type="entry name" value="Ribonuclease H-like superfamily/Ribonuclease H"/>
    <property type="match status" value="1"/>
</dbReference>
<dbReference type="InterPro" id="IPR044730">
    <property type="entry name" value="RNase_H-like_dom_plant"/>
</dbReference>